<organism evidence="2 3">
    <name type="scientific">Parelaphostrongylus tenuis</name>
    <name type="common">Meningeal worm</name>
    <dbReference type="NCBI Taxonomy" id="148309"/>
    <lineage>
        <taxon>Eukaryota</taxon>
        <taxon>Metazoa</taxon>
        <taxon>Ecdysozoa</taxon>
        <taxon>Nematoda</taxon>
        <taxon>Chromadorea</taxon>
        <taxon>Rhabditida</taxon>
        <taxon>Rhabditina</taxon>
        <taxon>Rhabditomorpha</taxon>
        <taxon>Strongyloidea</taxon>
        <taxon>Metastrongylidae</taxon>
        <taxon>Parelaphostrongylus</taxon>
    </lineage>
</organism>
<dbReference type="Proteomes" id="UP001196413">
    <property type="component" value="Unassembled WGS sequence"/>
</dbReference>
<feature type="region of interest" description="Disordered" evidence="1">
    <location>
        <begin position="92"/>
        <end position="113"/>
    </location>
</feature>
<feature type="compositionally biased region" description="Basic and acidic residues" evidence="1">
    <location>
        <begin position="1"/>
        <end position="14"/>
    </location>
</feature>
<dbReference type="EMBL" id="JAHQIW010006012">
    <property type="protein sequence ID" value="KAJ1367818.1"/>
    <property type="molecule type" value="Genomic_DNA"/>
</dbReference>
<name>A0AAD5R1T1_PARTN</name>
<evidence type="ECO:0000313" key="3">
    <source>
        <dbReference type="Proteomes" id="UP001196413"/>
    </source>
</evidence>
<gene>
    <name evidence="2" type="ORF">KIN20_028811</name>
</gene>
<accession>A0AAD5R1T1</accession>
<protein>
    <submittedName>
        <fullName evidence="2">Uncharacterized protein</fullName>
    </submittedName>
</protein>
<feature type="region of interest" description="Disordered" evidence="1">
    <location>
        <begin position="1"/>
        <end position="23"/>
    </location>
</feature>
<proteinExistence type="predicted"/>
<comment type="caution">
    <text evidence="2">The sequence shown here is derived from an EMBL/GenBank/DDBJ whole genome shotgun (WGS) entry which is preliminary data.</text>
</comment>
<dbReference type="AlphaFoldDB" id="A0AAD5R1T1"/>
<evidence type="ECO:0000256" key="1">
    <source>
        <dbReference type="SAM" id="MobiDB-lite"/>
    </source>
</evidence>
<keyword evidence="3" id="KW-1185">Reference proteome</keyword>
<sequence length="113" mass="13131">MQREFRSSKWEKGTENLTCGNGRECNAPLCTSGCWRSLGWTHSRPDDSRWTIDVNRENFEMFGDLIRCNFFTNSLQEGHDVQIEVEGSIDIDEPKLGRPAAENREYDCPHFEE</sequence>
<reference evidence="2" key="1">
    <citation type="submission" date="2021-06" db="EMBL/GenBank/DDBJ databases">
        <title>Parelaphostrongylus tenuis whole genome reference sequence.</title>
        <authorList>
            <person name="Garwood T.J."/>
            <person name="Larsen P.A."/>
            <person name="Fountain-Jones N.M."/>
            <person name="Garbe J.R."/>
            <person name="Macchietto M.G."/>
            <person name="Kania S.A."/>
            <person name="Gerhold R.W."/>
            <person name="Richards J.E."/>
            <person name="Wolf T.M."/>
        </authorList>
    </citation>
    <scope>NUCLEOTIDE SEQUENCE</scope>
    <source>
        <strain evidence="2">MNPRO001-30</strain>
        <tissue evidence="2">Meninges</tissue>
    </source>
</reference>
<evidence type="ECO:0000313" key="2">
    <source>
        <dbReference type="EMBL" id="KAJ1367818.1"/>
    </source>
</evidence>